<gene>
    <name evidence="3" type="ORF">Vqi01_57030</name>
</gene>
<keyword evidence="4" id="KW-1185">Reference proteome</keyword>
<dbReference type="InterPro" id="IPR002347">
    <property type="entry name" value="SDR_fam"/>
</dbReference>
<dbReference type="Gene3D" id="3.40.50.720">
    <property type="entry name" value="NAD(P)-binding Rossmann-like Domain"/>
    <property type="match status" value="1"/>
</dbReference>
<evidence type="ECO:0000313" key="4">
    <source>
        <dbReference type="Proteomes" id="UP000653076"/>
    </source>
</evidence>
<dbReference type="SUPFAM" id="SSF51735">
    <property type="entry name" value="NAD(P)-binding Rossmann-fold domains"/>
    <property type="match status" value="1"/>
</dbReference>
<dbReference type="CDD" id="cd05233">
    <property type="entry name" value="SDR_c"/>
    <property type="match status" value="1"/>
</dbReference>
<dbReference type="PANTHER" id="PTHR43477">
    <property type="entry name" value="DIHYDROANTICAPSIN 7-DEHYDROGENASE"/>
    <property type="match status" value="1"/>
</dbReference>
<dbReference type="PANTHER" id="PTHR43477:SF1">
    <property type="entry name" value="DIHYDROANTICAPSIN 7-DEHYDROGENASE"/>
    <property type="match status" value="1"/>
</dbReference>
<accession>A0ABQ4JIV9</accession>
<keyword evidence="2" id="KW-0560">Oxidoreductase</keyword>
<dbReference type="EMBL" id="BOPC01000118">
    <property type="protein sequence ID" value="GIJ30541.1"/>
    <property type="molecule type" value="Genomic_DNA"/>
</dbReference>
<organism evidence="3 4">
    <name type="scientific">Micromonospora qiuiae</name>
    <dbReference type="NCBI Taxonomy" id="502268"/>
    <lineage>
        <taxon>Bacteria</taxon>
        <taxon>Bacillati</taxon>
        <taxon>Actinomycetota</taxon>
        <taxon>Actinomycetes</taxon>
        <taxon>Micromonosporales</taxon>
        <taxon>Micromonosporaceae</taxon>
        <taxon>Micromonospora</taxon>
    </lineage>
</organism>
<evidence type="ECO:0000256" key="2">
    <source>
        <dbReference type="ARBA" id="ARBA00023002"/>
    </source>
</evidence>
<dbReference type="PRINTS" id="PR00081">
    <property type="entry name" value="GDHRDH"/>
</dbReference>
<evidence type="ECO:0000313" key="3">
    <source>
        <dbReference type="EMBL" id="GIJ30541.1"/>
    </source>
</evidence>
<comment type="similarity">
    <text evidence="1">Belongs to the short-chain dehydrogenases/reductases (SDR) family.</text>
</comment>
<proteinExistence type="inferred from homology"/>
<dbReference type="Proteomes" id="UP000653076">
    <property type="component" value="Unassembled WGS sequence"/>
</dbReference>
<comment type="caution">
    <text evidence="3">The sequence shown here is derived from an EMBL/GenBank/DDBJ whole genome shotgun (WGS) entry which is preliminary data.</text>
</comment>
<dbReference type="Pfam" id="PF13561">
    <property type="entry name" value="adh_short_C2"/>
    <property type="match status" value="1"/>
</dbReference>
<evidence type="ECO:0000256" key="1">
    <source>
        <dbReference type="ARBA" id="ARBA00006484"/>
    </source>
</evidence>
<sequence length="253" mass="27185">MQGSDRMRQQELGGGDFAGRVVVLLGGGSGLGRAVARAVCAQGGEVILGGRTAEKLEETAAELGSQVSWMQVDTSDPGSLERFFSRVEHLDFLFNTTGDYVTGPLRELSFEEAESAFRAKFWGQYLAVKYALPKMAQDGAVVLMAGADGARPTVATPAYVACNAALEGLARGLAVELAPIRVNALSPGAMDGNFWSTRRPEEARREAFERYSRLNVLGRVGTEEEVARAVLFLFLNSYTTGTTLYVDGGLSMR</sequence>
<dbReference type="InterPro" id="IPR036291">
    <property type="entry name" value="NAD(P)-bd_dom_sf"/>
</dbReference>
<name>A0ABQ4JIV9_9ACTN</name>
<dbReference type="InterPro" id="IPR051122">
    <property type="entry name" value="SDR_DHRS6-like"/>
</dbReference>
<reference evidence="3 4" key="1">
    <citation type="submission" date="2021-01" db="EMBL/GenBank/DDBJ databases">
        <title>Whole genome shotgun sequence of Verrucosispora qiuiae NBRC 106684.</title>
        <authorList>
            <person name="Komaki H."/>
            <person name="Tamura T."/>
        </authorList>
    </citation>
    <scope>NUCLEOTIDE SEQUENCE [LARGE SCALE GENOMIC DNA]</scope>
    <source>
        <strain evidence="3 4">NBRC 106684</strain>
    </source>
</reference>
<protein>
    <submittedName>
        <fullName evidence="3">Short chain dehydrogenase/reductase</fullName>
    </submittedName>
</protein>